<keyword evidence="2" id="KW-1185">Reference proteome</keyword>
<comment type="caution">
    <text evidence="1">The sequence shown here is derived from an EMBL/GenBank/DDBJ whole genome shotgun (WGS) entry which is preliminary data.</text>
</comment>
<accession>A0ABQ0DGP8</accession>
<reference evidence="1 2" key="1">
    <citation type="journal article" date="2019" name="PLoS Negl. Trop. Dis.">
        <title>Whole genome sequencing of Entamoeba nuttalli reveals mammalian host-related molecular signatures and a novel octapeptide-repeat surface protein.</title>
        <authorList>
            <person name="Tanaka M."/>
            <person name="Makiuchi T."/>
            <person name="Komiyama T."/>
            <person name="Shiina T."/>
            <person name="Osaki K."/>
            <person name="Tachibana H."/>
        </authorList>
    </citation>
    <scope>NUCLEOTIDE SEQUENCE [LARGE SCALE GENOMIC DNA]</scope>
    <source>
        <strain evidence="1 2">P19-061405</strain>
    </source>
</reference>
<proteinExistence type="predicted"/>
<dbReference type="Proteomes" id="UP001628156">
    <property type="component" value="Unassembled WGS sequence"/>
</dbReference>
<protein>
    <submittedName>
        <fullName evidence="1">Uncharacterized protein</fullName>
    </submittedName>
</protein>
<dbReference type="EMBL" id="BAAFRS010000085">
    <property type="protein sequence ID" value="GAB1221867.1"/>
    <property type="molecule type" value="Genomic_DNA"/>
</dbReference>
<sequence length="108" mass="12928">MEEEPNHDQFFDNNNTINLLLFNYPEVTIPHLMDEFSDQDDITLHQGIYVNTNNIKQQQRDYFFKRIIQNNELCTKPMKRSFEDETFIQPITSPFESTEEQESFISSN</sequence>
<evidence type="ECO:0000313" key="2">
    <source>
        <dbReference type="Proteomes" id="UP001628156"/>
    </source>
</evidence>
<name>A0ABQ0DGP8_9EUKA</name>
<organism evidence="1 2">
    <name type="scientific">Entamoeba nuttalli</name>
    <dbReference type="NCBI Taxonomy" id="412467"/>
    <lineage>
        <taxon>Eukaryota</taxon>
        <taxon>Amoebozoa</taxon>
        <taxon>Evosea</taxon>
        <taxon>Archamoebae</taxon>
        <taxon>Mastigamoebida</taxon>
        <taxon>Entamoebidae</taxon>
        <taxon>Entamoeba</taxon>
    </lineage>
</organism>
<gene>
    <name evidence="1" type="ORF">ENUP19_0085G0086</name>
</gene>
<evidence type="ECO:0000313" key="1">
    <source>
        <dbReference type="EMBL" id="GAB1221867.1"/>
    </source>
</evidence>